<keyword evidence="1" id="KW-0732">Signal</keyword>
<dbReference type="eggNOG" id="COG1345">
    <property type="taxonomic scope" value="Bacteria"/>
</dbReference>
<accession>A0A0A2MG11</accession>
<dbReference type="RefSeq" id="WP_026989855.1">
    <property type="nucleotide sequence ID" value="NZ_AUGP01000003.1"/>
</dbReference>
<comment type="caution">
    <text evidence="2">The sequence shown here is derived from an EMBL/GenBank/DDBJ whole genome shotgun (WGS) entry which is preliminary data.</text>
</comment>
<dbReference type="Proteomes" id="UP000030111">
    <property type="component" value="Unassembled WGS sequence"/>
</dbReference>
<reference evidence="2 3" key="1">
    <citation type="submission" date="2013-09" db="EMBL/GenBank/DDBJ databases">
        <authorList>
            <person name="Zeng Z."/>
            <person name="Chen C."/>
        </authorList>
    </citation>
    <scope>NUCLEOTIDE SEQUENCE [LARGE SCALE GENOMIC DNA]</scope>
    <source>
        <strain evidence="2 3">WB 4.1-42</strain>
    </source>
</reference>
<organism evidence="2 3">
    <name type="scientific">Flavobacterium subsaxonicum WB 4.1-42 = DSM 21790</name>
    <dbReference type="NCBI Taxonomy" id="1121898"/>
    <lineage>
        <taxon>Bacteria</taxon>
        <taxon>Pseudomonadati</taxon>
        <taxon>Bacteroidota</taxon>
        <taxon>Flavobacteriia</taxon>
        <taxon>Flavobacteriales</taxon>
        <taxon>Flavobacteriaceae</taxon>
        <taxon>Flavobacterium</taxon>
    </lineage>
</organism>
<feature type="chain" id="PRO_5002003150" description="Secretion system C-terminal sorting domain-containing protein" evidence="1">
    <location>
        <begin position="23"/>
        <end position="705"/>
    </location>
</feature>
<protein>
    <recommendedName>
        <fullName evidence="4">Secretion system C-terminal sorting domain-containing protein</fullName>
    </recommendedName>
</protein>
<dbReference type="AlphaFoldDB" id="A0A0A2MG11"/>
<feature type="signal peptide" evidence="1">
    <location>
        <begin position="1"/>
        <end position="22"/>
    </location>
</feature>
<dbReference type="EMBL" id="JRLY01000017">
    <property type="protein sequence ID" value="KGO91617.1"/>
    <property type="molecule type" value="Genomic_DNA"/>
</dbReference>
<keyword evidence="3" id="KW-1185">Reference proteome</keyword>
<proteinExistence type="predicted"/>
<gene>
    <name evidence="2" type="ORF">Q766_17290</name>
</gene>
<dbReference type="OrthoDB" id="1652165at2"/>
<dbReference type="NCBIfam" id="NF033708">
    <property type="entry name" value="T9SS_Cterm_ChiA"/>
    <property type="match status" value="1"/>
</dbReference>
<evidence type="ECO:0008006" key="4">
    <source>
        <dbReference type="Google" id="ProtNLM"/>
    </source>
</evidence>
<evidence type="ECO:0000256" key="1">
    <source>
        <dbReference type="SAM" id="SignalP"/>
    </source>
</evidence>
<dbReference type="STRING" id="1121898.GCA_000422725_03767"/>
<evidence type="ECO:0000313" key="2">
    <source>
        <dbReference type="EMBL" id="KGO91617.1"/>
    </source>
</evidence>
<sequence>MSTKITLLKSALLLAAGLTQLAVFGFSKTTKSVATLTSTTIECPTGNVSDNTIICPGETATVSITGYEGTLQWQESADGESNWINVTGPNATSAAYTTPELNFSAYYRAVITNETCGELFSDVVAVTVNTVFTWVGAFSSDWNTPNNWSCGMVPTQENPVIIPGYAFHQPIITDATARARTLIVDSDAELVVATGATLKVINNLSVYDNGSVIVENNGALLQEGAYNNSGFVTIKKHSNPLYRLDYTMWSSPVQGQAIGAFSPFTSASRFYTYNGAEDEFATVQDLTASFETAKAYLIRMPNSITGGPTGPYYAGTETLTYQGAFTGTPNNGTITVDLNSAGNRYTAVGNPYPSPISLQEFFNQNQTVLDSLSGMHFWRKKNDATVSTYCTLTLAGLVANAATSDDTGEATPDYQFGGQDQAVYYNTDDDVANWMLSTGQGFFVRAKEGATGQLTFTNSMRKSATPGGNQSFFKINQNNTIAAARLWINLSGSNSFSQTAIAYIDGATTGLDYGYDGGRLSDNETAQLYTTVGQNNLAIQARPVFNANDVVALGYTANNAGQYTLALDHTDGVFAAAQDIYIKDNMLNTYHNIKEGAYSFTTEAGTFANRFEVLYQLPEDKLSTDSPLATANNVIVYQQNGAINITTGNIAMTDVTIYDISGRALYNQNNINASATAISNLTAQQQVLVVEINTAGGKVSKKIIY</sequence>
<name>A0A0A2MG11_9FLAO</name>
<evidence type="ECO:0000313" key="3">
    <source>
        <dbReference type="Proteomes" id="UP000030111"/>
    </source>
</evidence>